<evidence type="ECO:0000256" key="5">
    <source>
        <dbReference type="SAM" id="Coils"/>
    </source>
</evidence>
<evidence type="ECO:0000256" key="3">
    <source>
        <dbReference type="ARBA" id="ARBA00023242"/>
    </source>
</evidence>
<evidence type="ECO:0000313" key="6">
    <source>
        <dbReference type="EMBL" id="CAH2247954.1"/>
    </source>
</evidence>
<sequence length="333" mass="36847">MNTILSCQDQYFAGGQGYDCPYFSSSSASSVDVSKDTWVSLWASGLLDNKASNQGPHSDEQSYTIGNTLQDDYLWGNQLSSQIFTNIQLQDSLVQKDEELARLQQENLKLKQYLNSTYVKSLEEKTKKLLAQTDHSSGASLKRKARISSLLSPESQMKKAKRNLYNDFNACEQHTCPAVDTWVLKTLGLKDANTIDHSASTNYSSLPTDLPHSMQEIDYTKVHDTPSSGYSTASVTPIHSQTSSICDSPYLHSLSPTHCSISSSLPGSQPGSPFPTPVYYSPEVAPNTTDMAFSTSLSPHRNVKTHTFSQGQAFVRRDSEGGWKFTWVPKQSE</sequence>
<keyword evidence="2 5" id="KW-0175">Coiled coil</keyword>
<dbReference type="AlphaFoldDB" id="A0AAD1VPX9"/>
<dbReference type="GO" id="GO:0008156">
    <property type="term" value="P:negative regulation of DNA replication"/>
    <property type="evidence" value="ECO:0007669"/>
    <property type="project" value="TreeGrafter"/>
</dbReference>
<dbReference type="CDD" id="cd22588">
    <property type="entry name" value="GemC1_CC"/>
    <property type="match status" value="1"/>
</dbReference>
<dbReference type="GO" id="GO:0005634">
    <property type="term" value="C:nucleus"/>
    <property type="evidence" value="ECO:0007669"/>
    <property type="project" value="UniProtKB-SubCell"/>
</dbReference>
<dbReference type="PANTHER" id="PTHR13372">
    <property type="entry name" value="GEMININ"/>
    <property type="match status" value="1"/>
</dbReference>
<keyword evidence="7" id="KW-1185">Reference proteome</keyword>
<evidence type="ECO:0000256" key="4">
    <source>
        <dbReference type="ARBA" id="ARBA00023306"/>
    </source>
</evidence>
<comment type="subcellular location">
    <subcellularLocation>
        <location evidence="1">Nucleus</location>
    </subcellularLocation>
</comment>
<reference evidence="6" key="1">
    <citation type="submission" date="2022-03" db="EMBL/GenBank/DDBJ databases">
        <authorList>
            <person name="Alioto T."/>
            <person name="Alioto T."/>
            <person name="Gomez Garrido J."/>
        </authorList>
    </citation>
    <scope>NUCLEOTIDE SEQUENCE</scope>
</reference>
<accession>A0AAD1VPX9</accession>
<dbReference type="EMBL" id="OW240913">
    <property type="protein sequence ID" value="CAH2247954.1"/>
    <property type="molecule type" value="Genomic_DNA"/>
</dbReference>
<dbReference type="Proteomes" id="UP001295444">
    <property type="component" value="Chromosome 02"/>
</dbReference>
<organism evidence="6 7">
    <name type="scientific">Pelobates cultripes</name>
    <name type="common">Western spadefoot toad</name>
    <dbReference type="NCBI Taxonomy" id="61616"/>
    <lineage>
        <taxon>Eukaryota</taxon>
        <taxon>Metazoa</taxon>
        <taxon>Chordata</taxon>
        <taxon>Craniata</taxon>
        <taxon>Vertebrata</taxon>
        <taxon>Euteleostomi</taxon>
        <taxon>Amphibia</taxon>
        <taxon>Batrachia</taxon>
        <taxon>Anura</taxon>
        <taxon>Pelobatoidea</taxon>
        <taxon>Pelobatidae</taxon>
        <taxon>Pelobates</taxon>
    </lineage>
</organism>
<evidence type="ECO:0000256" key="2">
    <source>
        <dbReference type="ARBA" id="ARBA00023054"/>
    </source>
</evidence>
<feature type="coiled-coil region" evidence="5">
    <location>
        <begin position="86"/>
        <end position="113"/>
    </location>
</feature>
<keyword evidence="4" id="KW-0131">Cell cycle</keyword>
<dbReference type="InterPro" id="IPR059237">
    <property type="entry name" value="GemC1_CC"/>
</dbReference>
<dbReference type="PANTHER" id="PTHR13372:SF2">
    <property type="entry name" value="GEMININ COILED-COIL DOMAIN-CONTAINING PROTEIN 1"/>
    <property type="match status" value="1"/>
</dbReference>
<proteinExistence type="predicted"/>
<evidence type="ECO:0000313" key="7">
    <source>
        <dbReference type="Proteomes" id="UP001295444"/>
    </source>
</evidence>
<protein>
    <submittedName>
        <fullName evidence="6">Geminin coiled-coil domain-containing 1</fullName>
    </submittedName>
</protein>
<keyword evidence="3" id="KW-0539">Nucleus</keyword>
<name>A0AAD1VPX9_PELCU</name>
<dbReference type="GO" id="GO:0045786">
    <property type="term" value="P:negative regulation of cell cycle"/>
    <property type="evidence" value="ECO:0007669"/>
    <property type="project" value="TreeGrafter"/>
</dbReference>
<gene>
    <name evidence="6" type="ORF">PECUL_23A043396</name>
</gene>
<evidence type="ECO:0000256" key="1">
    <source>
        <dbReference type="ARBA" id="ARBA00004123"/>
    </source>
</evidence>